<accession>A0ABR2Y460</accession>
<organism evidence="2 3">
    <name type="scientific">Seiridium cardinale</name>
    <dbReference type="NCBI Taxonomy" id="138064"/>
    <lineage>
        <taxon>Eukaryota</taxon>
        <taxon>Fungi</taxon>
        <taxon>Dikarya</taxon>
        <taxon>Ascomycota</taxon>
        <taxon>Pezizomycotina</taxon>
        <taxon>Sordariomycetes</taxon>
        <taxon>Xylariomycetidae</taxon>
        <taxon>Amphisphaeriales</taxon>
        <taxon>Sporocadaceae</taxon>
        <taxon>Seiridium</taxon>
    </lineage>
</organism>
<feature type="transmembrane region" description="Helical" evidence="1">
    <location>
        <begin position="44"/>
        <end position="70"/>
    </location>
</feature>
<gene>
    <name evidence="2" type="ORF">SCAR479_02040</name>
</gene>
<comment type="caution">
    <text evidence="2">The sequence shown here is derived from an EMBL/GenBank/DDBJ whole genome shotgun (WGS) entry which is preliminary data.</text>
</comment>
<dbReference type="EMBL" id="JARVKM010000005">
    <property type="protein sequence ID" value="KAK9780854.1"/>
    <property type="molecule type" value="Genomic_DNA"/>
</dbReference>
<keyword evidence="1" id="KW-0812">Transmembrane</keyword>
<keyword evidence="1" id="KW-0472">Membrane</keyword>
<evidence type="ECO:0000256" key="1">
    <source>
        <dbReference type="SAM" id="Phobius"/>
    </source>
</evidence>
<protein>
    <submittedName>
        <fullName evidence="2">Uncharacterized protein</fullName>
    </submittedName>
</protein>
<evidence type="ECO:0000313" key="2">
    <source>
        <dbReference type="EMBL" id="KAK9780854.1"/>
    </source>
</evidence>
<evidence type="ECO:0000313" key="3">
    <source>
        <dbReference type="Proteomes" id="UP001465668"/>
    </source>
</evidence>
<dbReference type="Proteomes" id="UP001465668">
    <property type="component" value="Unassembled WGS sequence"/>
</dbReference>
<keyword evidence="3" id="KW-1185">Reference proteome</keyword>
<proteinExistence type="predicted"/>
<reference evidence="2 3" key="1">
    <citation type="submission" date="2024-02" db="EMBL/GenBank/DDBJ databases">
        <title>First draft genome assembly of two strains of Seiridium cardinale.</title>
        <authorList>
            <person name="Emiliani G."/>
            <person name="Scali E."/>
        </authorList>
    </citation>
    <scope>NUCLEOTIDE SEQUENCE [LARGE SCALE GENOMIC DNA]</scope>
    <source>
        <strain evidence="2 3">BM-138-000479</strain>
    </source>
</reference>
<sequence>MPDLSFSISFTAPNEATPLAFSMSFNIPWAEAATAMTQPGLHDILLPAFLTALFTVAILLLLCSIALTMAPVRTRLARLLAEDAAFSRPSSSPPLNHLEEGGSGLSNTTASTLEGGLLMAAQEIHQKIGKDGEYCREIIFIKSRGQQGTI</sequence>
<keyword evidence="1" id="KW-1133">Transmembrane helix</keyword>
<name>A0ABR2Y460_9PEZI</name>